<reference evidence="3" key="1">
    <citation type="journal article" date="2019" name="Int. J. Syst. Evol. Microbiol.">
        <title>The Global Catalogue of Microorganisms (GCM) 10K type strain sequencing project: providing services to taxonomists for standard genome sequencing and annotation.</title>
        <authorList>
            <consortium name="The Broad Institute Genomics Platform"/>
            <consortium name="The Broad Institute Genome Sequencing Center for Infectious Disease"/>
            <person name="Wu L."/>
            <person name="Ma J."/>
        </authorList>
    </citation>
    <scope>NUCLEOTIDE SEQUENCE [LARGE SCALE GENOMIC DNA]</scope>
    <source>
        <strain evidence="3">JCM 17923</strain>
    </source>
</reference>
<protein>
    <recommendedName>
        <fullName evidence="1">Secretion system C-terminal sorting domain-containing protein</fullName>
    </recommendedName>
</protein>
<feature type="domain" description="Secretion system C-terminal sorting" evidence="1">
    <location>
        <begin position="13"/>
        <end position="68"/>
    </location>
</feature>
<accession>A0ABP8HYN6</accession>
<evidence type="ECO:0000259" key="1">
    <source>
        <dbReference type="Pfam" id="PF18962"/>
    </source>
</evidence>
<organism evidence="2 3">
    <name type="scientific">Hymenobacter saemangeumensis</name>
    <dbReference type="NCBI Taxonomy" id="1084522"/>
    <lineage>
        <taxon>Bacteria</taxon>
        <taxon>Pseudomonadati</taxon>
        <taxon>Bacteroidota</taxon>
        <taxon>Cytophagia</taxon>
        <taxon>Cytophagales</taxon>
        <taxon>Hymenobacteraceae</taxon>
        <taxon>Hymenobacter</taxon>
    </lineage>
</organism>
<comment type="caution">
    <text evidence="2">The sequence shown here is derived from an EMBL/GenBank/DDBJ whole genome shotgun (WGS) entry which is preliminary data.</text>
</comment>
<evidence type="ECO:0000313" key="3">
    <source>
        <dbReference type="Proteomes" id="UP001501153"/>
    </source>
</evidence>
<sequence length="70" mass="7436">MQLELTGLKAQGPVKVDVVNTLGQVVLQAKAPVRQGAVAETLDLSSLPTGIYSVRVHAQEGTVVKRLVKE</sequence>
<dbReference type="InterPro" id="IPR026444">
    <property type="entry name" value="Secre_tail"/>
</dbReference>
<name>A0ABP8HYN6_9BACT</name>
<dbReference type="NCBIfam" id="TIGR04183">
    <property type="entry name" value="Por_Secre_tail"/>
    <property type="match status" value="1"/>
</dbReference>
<proteinExistence type="predicted"/>
<dbReference type="EMBL" id="BAABGZ010000007">
    <property type="protein sequence ID" value="GAA4347505.1"/>
    <property type="molecule type" value="Genomic_DNA"/>
</dbReference>
<gene>
    <name evidence="2" type="ORF">GCM10023185_02630</name>
</gene>
<dbReference type="Proteomes" id="UP001501153">
    <property type="component" value="Unassembled WGS sequence"/>
</dbReference>
<evidence type="ECO:0000313" key="2">
    <source>
        <dbReference type="EMBL" id="GAA4347505.1"/>
    </source>
</evidence>
<keyword evidence="3" id="KW-1185">Reference proteome</keyword>
<dbReference type="Pfam" id="PF18962">
    <property type="entry name" value="Por_Secre_tail"/>
    <property type="match status" value="1"/>
</dbReference>